<evidence type="ECO:0000256" key="8">
    <source>
        <dbReference type="ARBA" id="ARBA00022967"/>
    </source>
</evidence>
<dbReference type="PROSITE" id="PS00211">
    <property type="entry name" value="ABC_TRANSPORTER_1"/>
    <property type="match status" value="2"/>
</dbReference>
<dbReference type="Proteomes" id="UP001150569">
    <property type="component" value="Unassembled WGS sequence"/>
</dbReference>
<dbReference type="PROSITE" id="PS50929">
    <property type="entry name" value="ABC_TM1F"/>
    <property type="match status" value="2"/>
</dbReference>
<dbReference type="InterPro" id="IPR017871">
    <property type="entry name" value="ABC_transporter-like_CS"/>
</dbReference>
<dbReference type="PANTHER" id="PTHR43394:SF1">
    <property type="entry name" value="ATP-BINDING CASSETTE SUB-FAMILY B MEMBER 10, MITOCHONDRIAL"/>
    <property type="match status" value="1"/>
</dbReference>
<dbReference type="GO" id="GO:0005743">
    <property type="term" value="C:mitochondrial inner membrane"/>
    <property type="evidence" value="ECO:0007669"/>
    <property type="project" value="TreeGrafter"/>
</dbReference>
<feature type="transmembrane region" description="Helical" evidence="13">
    <location>
        <begin position="207"/>
        <end position="229"/>
    </location>
</feature>
<evidence type="ECO:0000313" key="17">
    <source>
        <dbReference type="Proteomes" id="UP001150569"/>
    </source>
</evidence>
<feature type="region of interest" description="Disordered" evidence="12">
    <location>
        <begin position="1"/>
        <end position="42"/>
    </location>
</feature>
<evidence type="ECO:0000256" key="10">
    <source>
        <dbReference type="ARBA" id="ARBA00023136"/>
    </source>
</evidence>
<evidence type="ECO:0000256" key="3">
    <source>
        <dbReference type="ARBA" id="ARBA00022448"/>
    </source>
</evidence>
<evidence type="ECO:0000256" key="1">
    <source>
        <dbReference type="ARBA" id="ARBA00004141"/>
    </source>
</evidence>
<comment type="similarity">
    <text evidence="2">Belongs to the ABC transporter superfamily. ABCB family. Multidrug resistance exporter (TC 3.A.1.201) subfamily.</text>
</comment>
<dbReference type="SUPFAM" id="SSF90123">
    <property type="entry name" value="ABC transporter transmembrane region"/>
    <property type="match status" value="2"/>
</dbReference>
<feature type="domain" description="ABC transmembrane type-1" evidence="15">
    <location>
        <begin position="153"/>
        <end position="447"/>
    </location>
</feature>
<sequence>MPLDSFADDKPRAKTLEGMDTMADRPFTSGGQEPLGPFATLPTCAGQEEKANIYDMDTLLPRSGPNLDNKAAAVADISVPSIGQGLPHKPRRGLIDRLRRRTSPQGADDETPSAPGTESKPVDGEPAGEKDSTVSLAGLFRFATPFDWFLMGVGSICAVAAGASPPLMTIVFSNTLQGLSSYAADNAIDHDFAADNLNTVINDMLQWFGILTGATFASAYLEVFCWSYAGERQCRRMRELYYESILRQEVGWFDTVSTGDLTSRISGDVNIVQEGISSKFGRLIHDSSCFVAGFVIAFSKGWRLALVLLSALPLLVLCGIIVGKLVASQSNQGQGSYGKAGGVATEAISGIRTVMAFGGQEREISRYGKQVNLATRAGVRRSYIAGIGIGAIMGIIFLTYALGFWYAIKLASESTLTGAQALTVFFALIIGAMTLGQTVPGITALAKAQGAATKVFGLIARPSLIDPLDHTGQQLDAPEGRIEFHNLRFSYPTRPDVPILKGFSLTVEPGQTVALVGASGSGKSTVVSLLERFYDPQDGDILIDDINIKSINVRSLRSHIGIVSQEPVLFGETVRQNILWGAMDDYDGTITDADIEKACRDANAWDFIQRLQYGLDTPVGEKGSLLSGGQKQRVAIARAIIRNPRILLLDEATSALDSKSERVVQDALDRVARSRTTIVIAHRLSTIRDADKIVVVHLGEVVEMGTHHSLLADNKVYAQLVRAQALKKRDNPAAADQGLYEDGEVPLSSDSDFLNRPLESSYASGQPWSRLSLTSSDRVLTAPDVSAGAILASNKPVDKDGKALPAKRRQPSKSGEDPVPDDEKTQVELERKRLVKKPIPFRRLARLAMPEKWFIIPAVFLAAVDGAVLPLFSIVFTKVLVVFGNVANPDQMRTDGNLYACLLIAFAGVASVAAFGRVTLFGVAGEHLTNRVRMMSFRAIVNQDAAFFDDRANGTGILCSKLATESERINILGGSMVGVIIQSVTTLAVGFALAFSGGWQLTLVVMACLPLSVVGNIFEMKAISGFDEKTKKAYDKAAQVATETVANLRTVAALCRERMFIAMFRRTNDQPHRDAVRGFLINGIGSGFSQSQMFIMMIVSFYYGSRLIIWGTYTVEEMFQVFNAITFAALGLAQAGQTVGDASKAKVAALSLFELVDRMPTIDARSPEGRNVDVLEGTVDTHEVDFHYPTNVDLQILYKLNFGALPGQTVALVGNSGSGKSTIIALVQRLYDVTAGNLCVDRMDAREWNVQGLRSQMAVVGQEPVLFDLSVRENIAYGKPGATDAEIESAAQSANIHDFIMSLPAGYDTEVGERGGKLSGGQKQRLAIARALVRNPKLLLLDEATSALDSQSEKLVQETLDHAAQGRTTLTIAHRLSTIQNADVIVVFENGRIVERGTHFDLVDQRGLYHSLVSEQSLEART</sequence>
<evidence type="ECO:0000256" key="6">
    <source>
        <dbReference type="ARBA" id="ARBA00022741"/>
    </source>
</evidence>
<keyword evidence="8" id="KW-1278">Translocase</keyword>
<feature type="transmembrane region" description="Helical" evidence="13">
    <location>
        <begin position="853"/>
        <end position="876"/>
    </location>
</feature>
<dbReference type="GO" id="GO:0005524">
    <property type="term" value="F:ATP binding"/>
    <property type="evidence" value="ECO:0007669"/>
    <property type="project" value="UniProtKB-KW"/>
</dbReference>
<evidence type="ECO:0000256" key="13">
    <source>
        <dbReference type="SAM" id="Phobius"/>
    </source>
</evidence>
<evidence type="ECO:0000256" key="12">
    <source>
        <dbReference type="SAM" id="MobiDB-lite"/>
    </source>
</evidence>
<keyword evidence="11" id="KW-0325">Glycoprotein</keyword>
<dbReference type="PROSITE" id="PS50893">
    <property type="entry name" value="ABC_TRANSPORTER_2"/>
    <property type="match status" value="2"/>
</dbReference>
<dbReference type="CDD" id="cd18577">
    <property type="entry name" value="ABC_6TM_Pgp_ABCB1_D1_like"/>
    <property type="match status" value="1"/>
</dbReference>
<evidence type="ECO:0000256" key="9">
    <source>
        <dbReference type="ARBA" id="ARBA00022989"/>
    </source>
</evidence>
<feature type="domain" description="ABC transmembrane type-1" evidence="15">
    <location>
        <begin position="858"/>
        <end position="1144"/>
    </location>
</feature>
<keyword evidence="6" id="KW-0547">Nucleotide-binding</keyword>
<dbReference type="FunFam" id="3.40.50.300:FF:000205">
    <property type="entry name" value="ABC transporter B family member 4"/>
    <property type="match status" value="1"/>
</dbReference>
<dbReference type="Gene3D" id="1.20.1560.10">
    <property type="entry name" value="ABC transporter type 1, transmembrane domain"/>
    <property type="match status" value="2"/>
</dbReference>
<dbReference type="OrthoDB" id="6500128at2759"/>
<dbReference type="InterPro" id="IPR003439">
    <property type="entry name" value="ABC_transporter-like_ATP-bd"/>
</dbReference>
<dbReference type="GO" id="GO:0090374">
    <property type="term" value="P:oligopeptide export from mitochondrion"/>
    <property type="evidence" value="ECO:0007669"/>
    <property type="project" value="TreeGrafter"/>
</dbReference>
<dbReference type="FunFam" id="1.20.1560.10:FF:000009">
    <property type="entry name" value="ABC transporter B family member 1"/>
    <property type="match status" value="1"/>
</dbReference>
<evidence type="ECO:0000259" key="14">
    <source>
        <dbReference type="PROSITE" id="PS50893"/>
    </source>
</evidence>
<dbReference type="EMBL" id="JANBPT010000012">
    <property type="protein sequence ID" value="KAJ1930248.1"/>
    <property type="molecule type" value="Genomic_DNA"/>
</dbReference>
<feature type="transmembrane region" description="Helical" evidence="13">
    <location>
        <begin position="971"/>
        <end position="993"/>
    </location>
</feature>
<evidence type="ECO:0000256" key="11">
    <source>
        <dbReference type="ARBA" id="ARBA00023180"/>
    </source>
</evidence>
<comment type="subcellular location">
    <subcellularLocation>
        <location evidence="1">Membrane</location>
        <topology evidence="1">Multi-pass membrane protein</topology>
    </subcellularLocation>
</comment>
<feature type="transmembrane region" description="Helical" evidence="13">
    <location>
        <begin position="280"/>
        <end position="298"/>
    </location>
</feature>
<evidence type="ECO:0000256" key="2">
    <source>
        <dbReference type="ARBA" id="ARBA00007577"/>
    </source>
</evidence>
<evidence type="ECO:0000256" key="7">
    <source>
        <dbReference type="ARBA" id="ARBA00022840"/>
    </source>
</evidence>
<dbReference type="InterPro" id="IPR003593">
    <property type="entry name" value="AAA+_ATPase"/>
</dbReference>
<protein>
    <submittedName>
        <fullName evidence="16">Uncharacterized protein</fullName>
    </submittedName>
</protein>
<keyword evidence="10 13" id="KW-0472">Membrane</keyword>
<feature type="transmembrane region" description="Helical" evidence="13">
    <location>
        <begin position="414"/>
        <end position="435"/>
    </location>
</feature>
<dbReference type="Gene3D" id="3.40.50.300">
    <property type="entry name" value="P-loop containing nucleotide triphosphate hydrolases"/>
    <property type="match status" value="2"/>
</dbReference>
<feature type="transmembrane region" description="Helical" evidence="13">
    <location>
        <begin position="148"/>
        <end position="172"/>
    </location>
</feature>
<dbReference type="SMART" id="SM00382">
    <property type="entry name" value="AAA"/>
    <property type="match status" value="2"/>
</dbReference>
<feature type="region of interest" description="Disordered" evidence="12">
    <location>
        <begin position="796"/>
        <end position="826"/>
    </location>
</feature>
<dbReference type="Pfam" id="PF00005">
    <property type="entry name" value="ABC_tran"/>
    <property type="match status" value="2"/>
</dbReference>
<dbReference type="CDD" id="cd03249">
    <property type="entry name" value="ABC_MTABC3_MDL1_MDL2"/>
    <property type="match status" value="2"/>
</dbReference>
<dbReference type="Pfam" id="PF00664">
    <property type="entry name" value="ABC_membrane"/>
    <property type="match status" value="2"/>
</dbReference>
<dbReference type="InterPro" id="IPR039421">
    <property type="entry name" value="Type_1_exporter"/>
</dbReference>
<dbReference type="InterPro" id="IPR011527">
    <property type="entry name" value="ABC1_TM_dom"/>
</dbReference>
<feature type="domain" description="ABC transporter" evidence="14">
    <location>
        <begin position="1179"/>
        <end position="1415"/>
    </location>
</feature>
<dbReference type="InterPro" id="IPR027417">
    <property type="entry name" value="P-loop_NTPase"/>
</dbReference>
<gene>
    <name evidence="16" type="ORF">IWQ60_000492</name>
</gene>
<dbReference type="CDD" id="cd18578">
    <property type="entry name" value="ABC_6TM_Pgp_ABCB1_D2_like"/>
    <property type="match status" value="1"/>
</dbReference>
<feature type="domain" description="ABC transporter" evidence="14">
    <location>
        <begin position="482"/>
        <end position="723"/>
    </location>
</feature>
<feature type="compositionally biased region" description="Basic residues" evidence="12">
    <location>
        <begin position="88"/>
        <end position="102"/>
    </location>
</feature>
<organism evidence="16 17">
    <name type="scientific">Tieghemiomyces parasiticus</name>
    <dbReference type="NCBI Taxonomy" id="78921"/>
    <lineage>
        <taxon>Eukaryota</taxon>
        <taxon>Fungi</taxon>
        <taxon>Fungi incertae sedis</taxon>
        <taxon>Zoopagomycota</taxon>
        <taxon>Kickxellomycotina</taxon>
        <taxon>Dimargaritomycetes</taxon>
        <taxon>Dimargaritales</taxon>
        <taxon>Dimargaritaceae</taxon>
        <taxon>Tieghemiomyces</taxon>
    </lineage>
</organism>
<keyword evidence="3" id="KW-0813">Transport</keyword>
<reference evidence="16" key="1">
    <citation type="submission" date="2022-07" db="EMBL/GenBank/DDBJ databases">
        <title>Phylogenomic reconstructions and comparative analyses of Kickxellomycotina fungi.</title>
        <authorList>
            <person name="Reynolds N.K."/>
            <person name="Stajich J.E."/>
            <person name="Barry K."/>
            <person name="Grigoriev I.V."/>
            <person name="Crous P."/>
            <person name="Smith M.E."/>
        </authorList>
    </citation>
    <scope>NUCLEOTIDE SEQUENCE</scope>
    <source>
        <strain evidence="16">RSA 861</strain>
    </source>
</reference>
<accession>A0A9W8AER8</accession>
<feature type="transmembrane region" description="Helical" evidence="13">
    <location>
        <begin position="896"/>
        <end position="925"/>
    </location>
</feature>
<feature type="region of interest" description="Disordered" evidence="12">
    <location>
        <begin position="81"/>
        <end position="130"/>
    </location>
</feature>
<evidence type="ECO:0000313" key="16">
    <source>
        <dbReference type="EMBL" id="KAJ1930248.1"/>
    </source>
</evidence>
<dbReference type="SUPFAM" id="SSF52540">
    <property type="entry name" value="P-loop containing nucleoside triphosphate hydrolases"/>
    <property type="match status" value="2"/>
</dbReference>
<feature type="compositionally biased region" description="Basic and acidic residues" evidence="12">
    <location>
        <begin position="120"/>
        <end position="130"/>
    </location>
</feature>
<keyword evidence="4 13" id="KW-0812">Transmembrane</keyword>
<name>A0A9W8AER8_9FUNG</name>
<feature type="transmembrane region" description="Helical" evidence="13">
    <location>
        <begin position="304"/>
        <end position="327"/>
    </location>
</feature>
<evidence type="ECO:0000259" key="15">
    <source>
        <dbReference type="PROSITE" id="PS50929"/>
    </source>
</evidence>
<keyword evidence="9 13" id="KW-1133">Transmembrane helix</keyword>
<keyword evidence="5" id="KW-0677">Repeat</keyword>
<evidence type="ECO:0000256" key="5">
    <source>
        <dbReference type="ARBA" id="ARBA00022737"/>
    </source>
</evidence>
<feature type="transmembrane region" description="Helical" evidence="13">
    <location>
        <begin position="383"/>
        <end position="408"/>
    </location>
</feature>
<dbReference type="PANTHER" id="PTHR43394">
    <property type="entry name" value="ATP-DEPENDENT PERMEASE MDL1, MITOCHONDRIAL"/>
    <property type="match status" value="1"/>
</dbReference>
<dbReference type="GO" id="GO:0015421">
    <property type="term" value="F:ABC-type oligopeptide transporter activity"/>
    <property type="evidence" value="ECO:0007669"/>
    <property type="project" value="TreeGrafter"/>
</dbReference>
<keyword evidence="7" id="KW-0067">ATP-binding</keyword>
<feature type="compositionally biased region" description="Basic and acidic residues" evidence="12">
    <location>
        <begin position="7"/>
        <end position="17"/>
    </location>
</feature>
<keyword evidence="17" id="KW-1185">Reference proteome</keyword>
<dbReference type="InterPro" id="IPR036640">
    <property type="entry name" value="ABC1_TM_sf"/>
</dbReference>
<proteinExistence type="inferred from homology"/>
<comment type="caution">
    <text evidence="16">The sequence shown here is derived from an EMBL/GenBank/DDBJ whole genome shotgun (WGS) entry which is preliminary data.</text>
</comment>
<dbReference type="FunFam" id="1.20.1560.10:FF:000018">
    <property type="entry name" value="ATP-binding cassette subfamily B member 11"/>
    <property type="match status" value="1"/>
</dbReference>
<dbReference type="FunFam" id="3.40.50.300:FF:000479">
    <property type="entry name" value="Multidrug resistance protein 1A"/>
    <property type="match status" value="1"/>
</dbReference>
<dbReference type="GO" id="GO:0016887">
    <property type="term" value="F:ATP hydrolysis activity"/>
    <property type="evidence" value="ECO:0007669"/>
    <property type="project" value="InterPro"/>
</dbReference>
<feature type="transmembrane region" description="Helical" evidence="13">
    <location>
        <begin position="999"/>
        <end position="1018"/>
    </location>
</feature>
<evidence type="ECO:0000256" key="4">
    <source>
        <dbReference type="ARBA" id="ARBA00022692"/>
    </source>
</evidence>